<dbReference type="Proteomes" id="UP001589710">
    <property type="component" value="Unassembled WGS sequence"/>
</dbReference>
<evidence type="ECO:0000313" key="1">
    <source>
        <dbReference type="EMBL" id="MFB9573941.1"/>
    </source>
</evidence>
<comment type="caution">
    <text evidence="1">The sequence shown here is derived from an EMBL/GenBank/DDBJ whole genome shotgun (WGS) entry which is preliminary data.</text>
</comment>
<protein>
    <recommendedName>
        <fullName evidence="3">DUF2867 domain-containing protein</fullName>
    </recommendedName>
</protein>
<evidence type="ECO:0008006" key="3">
    <source>
        <dbReference type="Google" id="ProtNLM"/>
    </source>
</evidence>
<name>A0ABV5R7W6_9ACTN</name>
<sequence length="168" mass="19341">MNEDGEYMLRELQSLDPAVRADVLRVLDCVVQGLPAHWRRHRGVPQLMVFLDGPEDVRMERITLRELSGHGYLDEFSRWAGSVPVSKAREHGCAALVHGNRIHARINQIGPVGSGRRRPDTFVCVRTVHRDLRMSPSFSLKFDIEGRFFPRLVFHKWVFDTIARARQS</sequence>
<reference evidence="1 2" key="1">
    <citation type="submission" date="2024-09" db="EMBL/GenBank/DDBJ databases">
        <authorList>
            <person name="Sun Q."/>
            <person name="Mori K."/>
        </authorList>
    </citation>
    <scope>NUCLEOTIDE SEQUENCE [LARGE SCALE GENOMIC DNA]</scope>
    <source>
        <strain evidence="1 2">JCM 3331</strain>
    </source>
</reference>
<gene>
    <name evidence="1" type="ORF">ACFFTL_16915</name>
</gene>
<evidence type="ECO:0000313" key="2">
    <source>
        <dbReference type="Proteomes" id="UP001589710"/>
    </source>
</evidence>
<accession>A0ABV5R7W6</accession>
<dbReference type="RefSeq" id="WP_345509663.1">
    <property type="nucleotide sequence ID" value="NZ_BAAAXD010000003.1"/>
</dbReference>
<organism evidence="1 2">
    <name type="scientific">Streptomyces yanii</name>
    <dbReference type="NCBI Taxonomy" id="78510"/>
    <lineage>
        <taxon>Bacteria</taxon>
        <taxon>Bacillati</taxon>
        <taxon>Actinomycetota</taxon>
        <taxon>Actinomycetes</taxon>
        <taxon>Kitasatosporales</taxon>
        <taxon>Streptomycetaceae</taxon>
        <taxon>Streptomyces</taxon>
    </lineage>
</organism>
<keyword evidence="2" id="KW-1185">Reference proteome</keyword>
<dbReference type="EMBL" id="JBHMCG010000075">
    <property type="protein sequence ID" value="MFB9573941.1"/>
    <property type="molecule type" value="Genomic_DNA"/>
</dbReference>
<proteinExistence type="predicted"/>